<sequence>MKHEGVKAIMDALPRYDPDYGVEVGAYAWRVAIYAVRRYVLKQSAPVSASHRLDVLKGLYRSEISMYEKDEKPDPEETVHRVLLARTVRTRVESILGETGAMFALGILGGDFQPKDVIEDHGLEPSEVYRAIRTTKARLQSDKMLYDLWRDA</sequence>
<proteinExistence type="predicted"/>
<gene>
    <name evidence="1" type="ORF">LCGC14_0672790</name>
</gene>
<dbReference type="GO" id="GO:0003700">
    <property type="term" value="F:DNA-binding transcription factor activity"/>
    <property type="evidence" value="ECO:0007669"/>
    <property type="project" value="InterPro"/>
</dbReference>
<accession>A0A0F9QVI6</accession>
<evidence type="ECO:0008006" key="2">
    <source>
        <dbReference type="Google" id="ProtNLM"/>
    </source>
</evidence>
<organism evidence="1">
    <name type="scientific">marine sediment metagenome</name>
    <dbReference type="NCBI Taxonomy" id="412755"/>
    <lineage>
        <taxon>unclassified sequences</taxon>
        <taxon>metagenomes</taxon>
        <taxon>ecological metagenomes</taxon>
    </lineage>
</organism>
<evidence type="ECO:0000313" key="1">
    <source>
        <dbReference type="EMBL" id="KKN46439.1"/>
    </source>
</evidence>
<comment type="caution">
    <text evidence="1">The sequence shown here is derived from an EMBL/GenBank/DDBJ whole genome shotgun (WGS) entry which is preliminary data.</text>
</comment>
<dbReference type="InterPro" id="IPR013325">
    <property type="entry name" value="RNA_pol_sigma_r2"/>
</dbReference>
<name>A0A0F9QVI6_9ZZZZ</name>
<dbReference type="EMBL" id="LAZR01001330">
    <property type="protein sequence ID" value="KKN46439.1"/>
    <property type="molecule type" value="Genomic_DNA"/>
</dbReference>
<reference evidence="1" key="1">
    <citation type="journal article" date="2015" name="Nature">
        <title>Complex archaea that bridge the gap between prokaryotes and eukaryotes.</title>
        <authorList>
            <person name="Spang A."/>
            <person name="Saw J.H."/>
            <person name="Jorgensen S.L."/>
            <person name="Zaremba-Niedzwiedzka K."/>
            <person name="Martijn J."/>
            <person name="Lind A.E."/>
            <person name="van Eijk R."/>
            <person name="Schleper C."/>
            <person name="Guy L."/>
            <person name="Ettema T.J."/>
        </authorList>
    </citation>
    <scope>NUCLEOTIDE SEQUENCE</scope>
</reference>
<protein>
    <recommendedName>
        <fullName evidence="2">RNA polymerase sigma-70 region 2 domain-containing protein</fullName>
    </recommendedName>
</protein>
<dbReference type="GO" id="GO:0006352">
    <property type="term" value="P:DNA-templated transcription initiation"/>
    <property type="evidence" value="ECO:0007669"/>
    <property type="project" value="InterPro"/>
</dbReference>
<dbReference type="SUPFAM" id="SSF88946">
    <property type="entry name" value="Sigma2 domain of RNA polymerase sigma factors"/>
    <property type="match status" value="1"/>
</dbReference>
<dbReference type="AlphaFoldDB" id="A0A0F9QVI6"/>